<protein>
    <submittedName>
        <fullName evidence="1">Uncharacterized protein</fullName>
    </submittedName>
</protein>
<dbReference type="AlphaFoldDB" id="A0AA46TVA6"/>
<dbReference type="EMBL" id="CP109635">
    <property type="protein sequence ID" value="UYT10246.1"/>
    <property type="molecule type" value="Genomic_DNA"/>
</dbReference>
<accession>A0AA46TVA6</accession>
<evidence type="ECO:0000313" key="1">
    <source>
        <dbReference type="EMBL" id="UYT10246.1"/>
    </source>
</evidence>
<sequence>MGILDKYFTKMAYLSTIEDELMKVHRISRSVVDEESFYSEFGTSKEFYKEDEEYRNLVDDFKKLQRKIEPEVVGLLTRVLTLRKKYIEKNN</sequence>
<proteinExistence type="predicted"/>
<gene>
    <name evidence="1" type="ORF">OF801_09870</name>
</gene>
<evidence type="ECO:0000313" key="2">
    <source>
        <dbReference type="Proteomes" id="UP001164042"/>
    </source>
</evidence>
<reference evidence="1" key="1">
    <citation type="submission" date="2022-10" db="EMBL/GenBank/DDBJ databases">
        <title>Genome assembly of Lactococcus garvieae isolates from cricket gut.</title>
        <authorList>
            <person name="Luecke A.R."/>
            <person name="Brown A.M.V."/>
            <person name="Wakeman C.A."/>
        </authorList>
    </citation>
    <scope>NUCLEOTIDE SEQUENCE</scope>
    <source>
        <strain evidence="1">Alexii-11_2</strain>
    </source>
</reference>
<name>A0AA46TVA6_9LACT</name>
<organism evidence="1 2">
    <name type="scientific">Lactococcus garvieae</name>
    <dbReference type="NCBI Taxonomy" id="1363"/>
    <lineage>
        <taxon>Bacteria</taxon>
        <taxon>Bacillati</taxon>
        <taxon>Bacillota</taxon>
        <taxon>Bacilli</taxon>
        <taxon>Lactobacillales</taxon>
        <taxon>Streptococcaceae</taxon>
        <taxon>Lactococcus</taxon>
    </lineage>
</organism>
<dbReference type="Proteomes" id="UP001164042">
    <property type="component" value="Chromosome"/>
</dbReference>
<dbReference type="RefSeq" id="WP_264308118.1">
    <property type="nucleotide sequence ID" value="NZ_CP109635.1"/>
</dbReference>